<organism evidence="3">
    <name type="scientific">Thermodesulforhabdus norvegica</name>
    <dbReference type="NCBI Taxonomy" id="39841"/>
    <lineage>
        <taxon>Bacteria</taxon>
        <taxon>Pseudomonadati</taxon>
        <taxon>Thermodesulfobacteriota</taxon>
        <taxon>Syntrophobacteria</taxon>
        <taxon>Syntrophobacterales</taxon>
        <taxon>Thermodesulforhabdaceae</taxon>
        <taxon>Thermodesulforhabdus</taxon>
    </lineage>
</organism>
<dbReference type="EMBL" id="DQZW01000042">
    <property type="protein sequence ID" value="HDL89452.1"/>
    <property type="molecule type" value="Genomic_DNA"/>
</dbReference>
<dbReference type="InterPro" id="IPR022441">
    <property type="entry name" value="Para_beta_helix_rpt-2"/>
</dbReference>
<dbReference type="SUPFAM" id="SSF51126">
    <property type="entry name" value="Pectin lyase-like"/>
    <property type="match status" value="1"/>
</dbReference>
<gene>
    <name evidence="3" type="ORF">ENG14_00940</name>
</gene>
<dbReference type="InterPro" id="IPR012334">
    <property type="entry name" value="Pectin_lyas_fold"/>
</dbReference>
<comment type="caution">
    <text evidence="3">The sequence shown here is derived from an EMBL/GenBank/DDBJ whole genome shotgun (WGS) entry which is preliminary data.</text>
</comment>
<dbReference type="NCBIfam" id="NF041518">
    <property type="entry name" value="choice_anch_Q"/>
    <property type="match status" value="1"/>
</dbReference>
<protein>
    <submittedName>
        <fullName evidence="3">Right-handed parallel beta-helix repeat-containing protein</fullName>
    </submittedName>
</protein>
<proteinExistence type="predicted"/>
<dbReference type="PANTHER" id="PTHR36453:SF1">
    <property type="entry name" value="RIGHT HANDED BETA HELIX DOMAIN-CONTAINING PROTEIN"/>
    <property type="match status" value="1"/>
</dbReference>
<evidence type="ECO:0000259" key="2">
    <source>
        <dbReference type="Pfam" id="PF13229"/>
    </source>
</evidence>
<dbReference type="Gene3D" id="2.160.20.10">
    <property type="entry name" value="Single-stranded right-handed beta-helix, Pectin lyase-like"/>
    <property type="match status" value="1"/>
</dbReference>
<evidence type="ECO:0000256" key="1">
    <source>
        <dbReference type="SAM" id="MobiDB-lite"/>
    </source>
</evidence>
<dbReference type="Pfam" id="PF13229">
    <property type="entry name" value="Beta_helix"/>
    <property type="match status" value="1"/>
</dbReference>
<dbReference type="NCBIfam" id="TIGR03804">
    <property type="entry name" value="para_beta_helix"/>
    <property type="match status" value="1"/>
</dbReference>
<evidence type="ECO:0000313" key="3">
    <source>
        <dbReference type="EMBL" id="HDL89452.1"/>
    </source>
</evidence>
<reference evidence="3" key="1">
    <citation type="journal article" date="2020" name="mSystems">
        <title>Genome- and Community-Level Interaction Insights into Carbon Utilization and Element Cycling Functions of Hydrothermarchaeota in Hydrothermal Sediment.</title>
        <authorList>
            <person name="Zhou Z."/>
            <person name="Liu Y."/>
            <person name="Xu W."/>
            <person name="Pan J."/>
            <person name="Luo Z.H."/>
            <person name="Li M."/>
        </authorList>
    </citation>
    <scope>NUCLEOTIDE SEQUENCE [LARGE SCALE GENOMIC DNA]</scope>
    <source>
        <strain evidence="3">HyVt-19</strain>
    </source>
</reference>
<name>A0A7C0WTT4_9BACT</name>
<dbReference type="Proteomes" id="UP000886355">
    <property type="component" value="Unassembled WGS sequence"/>
</dbReference>
<accession>A0A7C0WTT4</accession>
<dbReference type="InterPro" id="IPR039448">
    <property type="entry name" value="Beta_helix"/>
</dbReference>
<sequence length="492" mass="52271">MMNAIRKIMKICLFAGLVYSGLILWTVSDAQARVWTVYPAGKAVEGANVIVGFSSIDWSKIQPGDVLEIKGSQGSFKESLVIAVRGTKTAPIIVRAVSGETPVIENSIVITDSAYVHVEGLTVTGSAYAGIIIQKGSNHITIADNDIHDNALGIWIGNQAGDSNMVLNNRVYNNSTHGIAVDSVNCASGKETVISSNEVYGNGHHGIEILGSYYIVEGNVVYQNGAAVSGTSGIHIFSRSPQEDSGDHNVIRYNVVFQNKESNGPDGNGIQLDQWCDYNEVYYNICFDNDGAGISIYDSSDSKVYNNTLVGNMIDPGKSHPFKAELYLASDVANNVNHVQNVTVVNNILVAVRPGVPAIAVYSPVTGNPISIGHNLLYHKAGDAIFYWGGTKGKDITTWNKKAAGGGDDLYGDPLFVSLQGTTPSQVSDLRLKTGSPAIDKGINLGQSRDISGNNVPQGNGVDIGALEALASAPSPPETEKPAPPRNLKVIQ</sequence>
<feature type="domain" description="Right handed beta helix" evidence="2">
    <location>
        <begin position="106"/>
        <end position="239"/>
    </location>
</feature>
<dbReference type="InterPro" id="IPR006626">
    <property type="entry name" value="PbH1"/>
</dbReference>
<dbReference type="AlphaFoldDB" id="A0A7C0WTT4"/>
<dbReference type="SMART" id="SM00710">
    <property type="entry name" value="PbH1"/>
    <property type="match status" value="8"/>
</dbReference>
<dbReference type="InterPro" id="IPR059226">
    <property type="entry name" value="Choice_anch_Q_dom"/>
</dbReference>
<feature type="region of interest" description="Disordered" evidence="1">
    <location>
        <begin position="472"/>
        <end position="492"/>
    </location>
</feature>
<dbReference type="PANTHER" id="PTHR36453">
    <property type="entry name" value="SECRETED PROTEIN-RELATED"/>
    <property type="match status" value="1"/>
</dbReference>
<dbReference type="InterPro" id="IPR011050">
    <property type="entry name" value="Pectin_lyase_fold/virulence"/>
</dbReference>